<reference evidence="1 2" key="2">
    <citation type="journal article" date="2017" name="Syst. Appl. Microbiol.">
        <title>Soybeans inoculated with root zone soils of Canadian native legumes harbour diverse and novel Bradyrhizobium spp. that possess agricultural potential.</title>
        <authorList>
            <person name="Bromfield E.S.P."/>
            <person name="Cloutier S."/>
            <person name="Tambong J.T."/>
            <person name="Tran Thi T.V."/>
        </authorList>
    </citation>
    <scope>NUCLEOTIDE SEQUENCE [LARGE SCALE GENOMIC DNA]</scope>
    <source>
        <strain evidence="1 2">OO99</strain>
    </source>
</reference>
<dbReference type="GeneID" id="92969285"/>
<protein>
    <submittedName>
        <fullName evidence="1">Uncharacterized protein</fullName>
    </submittedName>
</protein>
<evidence type="ECO:0000313" key="2">
    <source>
        <dbReference type="Proteomes" id="UP000215703"/>
    </source>
</evidence>
<dbReference type="KEGG" id="bot:CIT37_01075"/>
<accession>A0A2U8P048</accession>
<dbReference type="AlphaFoldDB" id="A0A2U8P048"/>
<dbReference type="Proteomes" id="UP000215703">
    <property type="component" value="Chromosome"/>
</dbReference>
<name>A0A2U8P048_9BRAD</name>
<evidence type="ECO:0000313" key="1">
    <source>
        <dbReference type="EMBL" id="AWL91050.1"/>
    </source>
</evidence>
<organism evidence="1 2">
    <name type="scientific">Bradyrhizobium ottawaense</name>
    <dbReference type="NCBI Taxonomy" id="931866"/>
    <lineage>
        <taxon>Bacteria</taxon>
        <taxon>Pseudomonadati</taxon>
        <taxon>Pseudomonadota</taxon>
        <taxon>Alphaproteobacteria</taxon>
        <taxon>Hyphomicrobiales</taxon>
        <taxon>Nitrobacteraceae</taxon>
        <taxon>Bradyrhizobium</taxon>
    </lineage>
</organism>
<reference evidence="1 2" key="1">
    <citation type="journal article" date="2014" name="Int. J. Syst. Evol. Microbiol.">
        <title>Bradyrhizobium ottawaense sp. nov., a symbiotic nitrogen fixing bacterium from root nodules of soybeans in Canada.</title>
        <authorList>
            <person name="Yu X."/>
            <person name="Cloutier S."/>
            <person name="Tambong J.T."/>
            <person name="Bromfield E.S."/>
        </authorList>
    </citation>
    <scope>NUCLEOTIDE SEQUENCE [LARGE SCALE GENOMIC DNA]</scope>
    <source>
        <strain evidence="1 2">OO99</strain>
    </source>
</reference>
<dbReference type="EMBL" id="CP029425">
    <property type="protein sequence ID" value="AWL91050.1"/>
    <property type="molecule type" value="Genomic_DNA"/>
</dbReference>
<sequence>MTSDCNDELAVISREIAAKQLSVENQAILIEVLERDGHDMNEQRRVLARERSALATQFARQFQLLEKSCTSGD</sequence>
<gene>
    <name evidence="1" type="ORF">CIT37_01075</name>
</gene>
<dbReference type="RefSeq" id="WP_095424355.1">
    <property type="nucleotide sequence ID" value="NZ_CP029425.2"/>
</dbReference>
<proteinExistence type="predicted"/>